<dbReference type="RefSeq" id="WP_096362142.1">
    <property type="nucleotide sequence ID" value="NZ_AP017655.1"/>
</dbReference>
<sequence>MPTMLHGGFDPSADGRNDTPWTKLATIAEHLEAGEPLPPYLAQWLGAAIQYADEDTDELLRRLGLGKAGRGKPGRWTAEHAYRLGQAVCQHEDMGASPDAAIMAVLGDYEAQNDGEAPSRSTLQRWRDEYRAAHAEANRP</sequence>
<accession>A0A1E1F4S6</accession>
<protein>
    <submittedName>
        <fullName evidence="1">Uncharacterized protein</fullName>
    </submittedName>
</protein>
<gene>
    <name evidence="1" type="ORF">SCLO_1023910</name>
</gene>
<keyword evidence="2" id="KW-1185">Reference proteome</keyword>
<name>A0A1E1F4S6_9SPHN</name>
<evidence type="ECO:0000313" key="2">
    <source>
        <dbReference type="Proteomes" id="UP000218272"/>
    </source>
</evidence>
<proteinExistence type="predicted"/>
<reference evidence="1 2" key="1">
    <citation type="submission" date="2016-10" db="EMBL/GenBank/DDBJ databases">
        <title>Complete Genome Sequence of the Nonylphenol-Degrading Bacterium Sphingobium cloacae JCM 10874T.</title>
        <authorList>
            <person name="Ootsuka M."/>
            <person name="Nishizawa T."/>
            <person name="Ohta H."/>
        </authorList>
    </citation>
    <scope>NUCLEOTIDE SEQUENCE [LARGE SCALE GENOMIC DNA]</scope>
    <source>
        <strain evidence="1 2">JCM 10874</strain>
    </source>
</reference>
<organism evidence="1 2">
    <name type="scientific">Sphingobium cloacae</name>
    <dbReference type="NCBI Taxonomy" id="120107"/>
    <lineage>
        <taxon>Bacteria</taxon>
        <taxon>Pseudomonadati</taxon>
        <taxon>Pseudomonadota</taxon>
        <taxon>Alphaproteobacteria</taxon>
        <taxon>Sphingomonadales</taxon>
        <taxon>Sphingomonadaceae</taxon>
        <taxon>Sphingobium</taxon>
    </lineage>
</organism>
<dbReference type="Proteomes" id="UP000218272">
    <property type="component" value="Chromosome SCLO_1"/>
</dbReference>
<dbReference type="OrthoDB" id="10014766at2"/>
<evidence type="ECO:0000313" key="1">
    <source>
        <dbReference type="EMBL" id="BAV65431.1"/>
    </source>
</evidence>
<dbReference type="AlphaFoldDB" id="A0A1E1F4S6"/>
<dbReference type="EMBL" id="AP017655">
    <property type="protein sequence ID" value="BAV65431.1"/>
    <property type="molecule type" value="Genomic_DNA"/>
</dbReference>
<dbReference type="KEGG" id="sclo:SCLO_1023910"/>